<dbReference type="InterPro" id="IPR036477">
    <property type="entry name" value="Formyl_transf_N_sf"/>
</dbReference>
<dbReference type="PANTHER" id="PTHR11138">
    <property type="entry name" value="METHIONYL-TRNA FORMYLTRANSFERASE"/>
    <property type="match status" value="1"/>
</dbReference>
<dbReference type="GO" id="GO:0004479">
    <property type="term" value="F:methionyl-tRNA formyltransferase activity"/>
    <property type="evidence" value="ECO:0007669"/>
    <property type="project" value="UniProtKB-EC"/>
</dbReference>
<feature type="domain" description="Formyl transferase N-terminal" evidence="11">
    <location>
        <begin position="172"/>
        <end position="282"/>
    </location>
</feature>
<dbReference type="InterPro" id="IPR005793">
    <property type="entry name" value="Formyl_trans_C"/>
</dbReference>
<dbReference type="EC" id="2.1.2.9" evidence="3"/>
<keyword evidence="5" id="KW-0808">Transferase</keyword>
<dbReference type="SUPFAM" id="SSF53328">
    <property type="entry name" value="Formyltransferase"/>
    <property type="match status" value="1"/>
</dbReference>
<dbReference type="GO" id="GO:0005739">
    <property type="term" value="C:mitochondrion"/>
    <property type="evidence" value="ECO:0007669"/>
    <property type="project" value="UniProtKB-SubCell"/>
</dbReference>
<organism evidence="13 14">
    <name type="scientific">Crassostrea virginica</name>
    <name type="common">Eastern oyster</name>
    <dbReference type="NCBI Taxonomy" id="6565"/>
    <lineage>
        <taxon>Eukaryota</taxon>
        <taxon>Metazoa</taxon>
        <taxon>Spiralia</taxon>
        <taxon>Lophotrochozoa</taxon>
        <taxon>Mollusca</taxon>
        <taxon>Bivalvia</taxon>
        <taxon>Autobranchia</taxon>
        <taxon>Pteriomorphia</taxon>
        <taxon>Ostreida</taxon>
        <taxon>Ostreoidea</taxon>
        <taxon>Ostreidae</taxon>
        <taxon>Crassostrea</taxon>
    </lineage>
</organism>
<comment type="similarity">
    <text evidence="2">Belongs to the Fmt family.</text>
</comment>
<evidence type="ECO:0000256" key="3">
    <source>
        <dbReference type="ARBA" id="ARBA00012261"/>
    </source>
</evidence>
<dbReference type="CDD" id="cd08646">
    <property type="entry name" value="FMT_core_Met-tRNA-FMT_N"/>
    <property type="match status" value="1"/>
</dbReference>
<evidence type="ECO:0000313" key="13">
    <source>
        <dbReference type="Proteomes" id="UP000694844"/>
    </source>
</evidence>
<comment type="function">
    <text evidence="10">Methionyl-tRNA formyltransferase that formylates methionyl-tRNA in mitochondria and is crucial for translation initiation.</text>
</comment>
<evidence type="ECO:0000256" key="10">
    <source>
        <dbReference type="ARBA" id="ARBA00057846"/>
    </source>
</evidence>
<proteinExistence type="inferred from homology"/>
<gene>
    <name evidence="14" type="primary">LOC111112960</name>
</gene>
<dbReference type="OrthoDB" id="10268103at2759"/>
<comment type="catalytic activity">
    <reaction evidence="9">
        <text>L-methionyl-tRNA(fMet) + (6R)-10-formyltetrahydrofolate = N-formyl-L-methionyl-tRNA(fMet) + (6S)-5,6,7,8-tetrahydrofolate + H(+)</text>
        <dbReference type="Rhea" id="RHEA:24380"/>
        <dbReference type="Rhea" id="RHEA-COMP:9952"/>
        <dbReference type="Rhea" id="RHEA-COMP:9953"/>
        <dbReference type="ChEBI" id="CHEBI:15378"/>
        <dbReference type="ChEBI" id="CHEBI:57453"/>
        <dbReference type="ChEBI" id="CHEBI:78530"/>
        <dbReference type="ChEBI" id="CHEBI:78844"/>
        <dbReference type="ChEBI" id="CHEBI:195366"/>
        <dbReference type="EC" id="2.1.2.9"/>
    </reaction>
    <physiologicalReaction direction="left-to-right" evidence="9">
        <dbReference type="Rhea" id="RHEA:24381"/>
    </physiologicalReaction>
</comment>
<evidence type="ECO:0000313" key="14">
    <source>
        <dbReference type="RefSeq" id="XP_022306561.1"/>
    </source>
</evidence>
<dbReference type="Pfam" id="PF00551">
    <property type="entry name" value="Formyl_trans_N"/>
    <property type="match status" value="1"/>
</dbReference>
<dbReference type="InterPro" id="IPR002376">
    <property type="entry name" value="Formyl_transf_N"/>
</dbReference>
<dbReference type="PANTHER" id="PTHR11138:SF5">
    <property type="entry name" value="METHIONYL-TRNA FORMYLTRANSFERASE, MITOCHONDRIAL"/>
    <property type="match status" value="1"/>
</dbReference>
<evidence type="ECO:0000259" key="12">
    <source>
        <dbReference type="Pfam" id="PF02911"/>
    </source>
</evidence>
<keyword evidence="8" id="KW-0496">Mitochondrion</keyword>
<evidence type="ECO:0000256" key="1">
    <source>
        <dbReference type="ARBA" id="ARBA00004173"/>
    </source>
</evidence>
<dbReference type="Gene3D" id="3.40.50.12230">
    <property type="match status" value="1"/>
</dbReference>
<keyword evidence="7" id="KW-0809">Transit peptide</keyword>
<protein>
    <recommendedName>
        <fullName evidence="4">Methionyl-tRNA formyltransferase, mitochondrial</fullName>
        <ecNumber evidence="3">2.1.2.9</ecNumber>
    </recommendedName>
</protein>
<evidence type="ECO:0000256" key="7">
    <source>
        <dbReference type="ARBA" id="ARBA00022946"/>
    </source>
</evidence>
<evidence type="ECO:0000256" key="4">
    <source>
        <dbReference type="ARBA" id="ARBA00014185"/>
    </source>
</evidence>
<dbReference type="InterPro" id="IPR041711">
    <property type="entry name" value="Met-tRNA-FMT_N"/>
</dbReference>
<evidence type="ECO:0000256" key="2">
    <source>
        <dbReference type="ARBA" id="ARBA00010699"/>
    </source>
</evidence>
<evidence type="ECO:0000256" key="8">
    <source>
        <dbReference type="ARBA" id="ARBA00023128"/>
    </source>
</evidence>
<name>A0A8B8BUI2_CRAVI</name>
<evidence type="ECO:0000256" key="9">
    <source>
        <dbReference type="ARBA" id="ARBA00052555"/>
    </source>
</evidence>
<sequence length="469" mass="53442">MSLASVVQVRNVSLLLHGKSHQWKMCSSCCMHQKLQQMKNSTLCIPVGRSSCKDFLSVRKTGRKCQWISGRYFAASGNDSSGNVEGPDRRSLVHRVRLSNHLPRSKRPWRVLFFGTDLFSLKMLKTLNENRLQGGSDRLVDTLDVVTINKRNIEIPVRQYARHQGLRILDWQPPLHPLTYDVGVLASFGVLIPSKIIDMFPYGILNVHPSLLPRWRGASPIEHTILYGDTQTGISIMEIRPKHFDIGPILLQKQYDVPDRVNTLDLRNFMAERGAEVMMEALSNLPELERRVVEQSEIGVTYAHKLSRDALYVDWENQSYLSIDRQGRALHEIEGLRTVFNNKKINLLDPCDFQALNSDRALEESVRWKYGRPSSEISPGSLFYSKPLKLLLVKCQDGWTGFKSIRIRKKLTAVDFHCGYLLENPDPRFYSMDNGIQFNLDLLSPRPINSVPVSEQKGSHIDLKVGHGG</sequence>
<evidence type="ECO:0000259" key="11">
    <source>
        <dbReference type="Pfam" id="PF00551"/>
    </source>
</evidence>
<reference evidence="14" key="1">
    <citation type="submission" date="2025-08" db="UniProtKB">
        <authorList>
            <consortium name="RefSeq"/>
        </authorList>
    </citation>
    <scope>IDENTIFICATION</scope>
    <source>
        <tissue evidence="14">Whole sample</tissue>
    </source>
</reference>
<keyword evidence="13" id="KW-1185">Reference proteome</keyword>
<dbReference type="RefSeq" id="XP_022306561.1">
    <property type="nucleotide sequence ID" value="XM_022450853.1"/>
</dbReference>
<dbReference type="FunFam" id="3.40.50.12230:FF:000003">
    <property type="entry name" value="methionyl-tRNA formyltransferase, mitochondrial"/>
    <property type="match status" value="1"/>
</dbReference>
<feature type="domain" description="Formyl transferase C-terminal" evidence="12">
    <location>
        <begin position="306"/>
        <end position="420"/>
    </location>
</feature>
<comment type="subcellular location">
    <subcellularLocation>
        <location evidence="1">Mitochondrion</location>
    </subcellularLocation>
</comment>
<dbReference type="Proteomes" id="UP000694844">
    <property type="component" value="Chromosome 9"/>
</dbReference>
<accession>A0A8B8BUI2</accession>
<keyword evidence="6" id="KW-0648">Protein biosynthesis</keyword>
<evidence type="ECO:0000256" key="5">
    <source>
        <dbReference type="ARBA" id="ARBA00022679"/>
    </source>
</evidence>
<dbReference type="GeneID" id="111112960"/>
<dbReference type="KEGG" id="cvn:111112960"/>
<dbReference type="Pfam" id="PF02911">
    <property type="entry name" value="Formyl_trans_C"/>
    <property type="match status" value="1"/>
</dbReference>
<evidence type="ECO:0000256" key="6">
    <source>
        <dbReference type="ARBA" id="ARBA00022917"/>
    </source>
</evidence>
<dbReference type="AlphaFoldDB" id="A0A8B8BUI2"/>